<keyword evidence="3" id="KW-1185">Reference proteome</keyword>
<dbReference type="SUPFAM" id="SSF54593">
    <property type="entry name" value="Glyoxalase/Bleomycin resistance protein/Dihydroxybiphenyl dioxygenase"/>
    <property type="match status" value="1"/>
</dbReference>
<sequence length="121" mass="13739">MTITLDHTIVPAYNKEASARFFAQIFGLKSGTHGEHFATVNVNDTLTLAFADYKTVDPHHYAFHVSDEEFDAIFARVKKAGLEYSSDPMHRNKGEISHRNGGRAFYFYDIDGHNMEVLTRV</sequence>
<dbReference type="Proteomes" id="UP000632766">
    <property type="component" value="Unassembled WGS sequence"/>
</dbReference>
<dbReference type="EMBL" id="JAECZC010000046">
    <property type="protein sequence ID" value="MBH8564546.1"/>
    <property type="molecule type" value="Genomic_DNA"/>
</dbReference>
<dbReference type="Gene3D" id="3.10.180.10">
    <property type="entry name" value="2,3-Dihydroxybiphenyl 1,2-Dioxygenase, domain 1"/>
    <property type="match status" value="1"/>
</dbReference>
<dbReference type="InterPro" id="IPR029068">
    <property type="entry name" value="Glyas_Bleomycin-R_OHBP_Dase"/>
</dbReference>
<proteinExistence type="predicted"/>
<dbReference type="InterPro" id="IPR037523">
    <property type="entry name" value="VOC_core"/>
</dbReference>
<organism evidence="2 3">
    <name type="scientific">Amazonocrinis nigriterrae CENA67</name>
    <dbReference type="NCBI Taxonomy" id="2794033"/>
    <lineage>
        <taxon>Bacteria</taxon>
        <taxon>Bacillati</taxon>
        <taxon>Cyanobacteriota</taxon>
        <taxon>Cyanophyceae</taxon>
        <taxon>Nostocales</taxon>
        <taxon>Nostocaceae</taxon>
        <taxon>Amazonocrinis</taxon>
        <taxon>Amazonocrinis nigriterrae</taxon>
    </lineage>
</organism>
<reference evidence="2 3" key="1">
    <citation type="journal article" date="2021" name="Int. J. Syst. Evol. Microbiol.">
        <title>Amazonocrinis nigriterrae gen. nov., sp. nov., Atlanticothrix silvestris gen. nov., sp. nov. and Dendronalium phyllosphericum gen. nov., sp. nov., nostocacean cyanobacteria from Brazilian environments.</title>
        <authorList>
            <person name="Alvarenga D.O."/>
            <person name="Andreote A.P.D."/>
            <person name="Branco L.H.Z."/>
            <person name="Delbaje E."/>
            <person name="Cruz R.B."/>
            <person name="Varani A.M."/>
            <person name="Fiore M.F."/>
        </authorList>
    </citation>
    <scope>NUCLEOTIDE SEQUENCE [LARGE SCALE GENOMIC DNA]</scope>
    <source>
        <strain evidence="2 3">CENA67</strain>
    </source>
</reference>
<gene>
    <name evidence="2" type="ORF">I8748_20560</name>
</gene>
<accession>A0A8J7LCC0</accession>
<feature type="domain" description="VOC" evidence="1">
    <location>
        <begin position="4"/>
        <end position="120"/>
    </location>
</feature>
<dbReference type="InterPro" id="IPR004360">
    <property type="entry name" value="Glyas_Fos-R_dOase_dom"/>
</dbReference>
<dbReference type="Pfam" id="PF00903">
    <property type="entry name" value="Glyoxalase"/>
    <property type="match status" value="1"/>
</dbReference>
<dbReference type="AlphaFoldDB" id="A0A8J7LCC0"/>
<protein>
    <submittedName>
        <fullName evidence="2">VOC family protein</fullName>
    </submittedName>
</protein>
<name>A0A8J7LCC0_9NOST</name>
<dbReference type="PROSITE" id="PS51819">
    <property type="entry name" value="VOC"/>
    <property type="match status" value="1"/>
</dbReference>
<evidence type="ECO:0000313" key="3">
    <source>
        <dbReference type="Proteomes" id="UP000632766"/>
    </source>
</evidence>
<dbReference type="CDD" id="cd08351">
    <property type="entry name" value="ChaP_like"/>
    <property type="match status" value="1"/>
</dbReference>
<evidence type="ECO:0000259" key="1">
    <source>
        <dbReference type="PROSITE" id="PS51819"/>
    </source>
</evidence>
<evidence type="ECO:0000313" key="2">
    <source>
        <dbReference type="EMBL" id="MBH8564546.1"/>
    </source>
</evidence>
<comment type="caution">
    <text evidence="2">The sequence shown here is derived from an EMBL/GenBank/DDBJ whole genome shotgun (WGS) entry which is preliminary data.</text>
</comment>
<dbReference type="RefSeq" id="WP_198126379.1">
    <property type="nucleotide sequence ID" value="NZ_JAECZC010000046.1"/>
</dbReference>